<dbReference type="Pfam" id="PF13677">
    <property type="entry name" value="MotB_plug"/>
    <property type="match status" value="1"/>
</dbReference>
<evidence type="ECO:0000256" key="6">
    <source>
        <dbReference type="ARBA" id="ARBA00023136"/>
    </source>
</evidence>
<evidence type="ECO:0000256" key="4">
    <source>
        <dbReference type="ARBA" id="ARBA00022692"/>
    </source>
</evidence>
<evidence type="ECO:0000259" key="10">
    <source>
        <dbReference type="PROSITE" id="PS51123"/>
    </source>
</evidence>
<organism evidence="11 12">
    <name type="scientific">Paenibacillus hemerocallicola</name>
    <dbReference type="NCBI Taxonomy" id="1172614"/>
    <lineage>
        <taxon>Bacteria</taxon>
        <taxon>Bacillati</taxon>
        <taxon>Bacillota</taxon>
        <taxon>Bacilli</taxon>
        <taxon>Bacillales</taxon>
        <taxon>Paenibacillaceae</taxon>
        <taxon>Paenibacillus</taxon>
    </lineage>
</organism>
<dbReference type="SUPFAM" id="SSF103088">
    <property type="entry name" value="OmpA-like"/>
    <property type="match status" value="1"/>
</dbReference>
<evidence type="ECO:0000256" key="2">
    <source>
        <dbReference type="ARBA" id="ARBA00008914"/>
    </source>
</evidence>
<feature type="domain" description="OmpA-like" evidence="10">
    <location>
        <begin position="133"/>
        <end position="255"/>
    </location>
</feature>
<evidence type="ECO:0000256" key="1">
    <source>
        <dbReference type="ARBA" id="ARBA00004162"/>
    </source>
</evidence>
<dbReference type="Proteomes" id="UP000307943">
    <property type="component" value="Unassembled WGS sequence"/>
</dbReference>
<reference evidence="11 12" key="1">
    <citation type="submission" date="2019-05" db="EMBL/GenBank/DDBJ databases">
        <title>We sequenced the genome of Paenibacillus hemerocallicola KCTC 33185 for further insight into its adaptation and study the phylogeny of Paenibacillus.</title>
        <authorList>
            <person name="Narsing Rao M.P."/>
        </authorList>
    </citation>
    <scope>NUCLEOTIDE SEQUENCE [LARGE SCALE GENOMIC DNA]</scope>
    <source>
        <strain evidence="11 12">KCTC 33185</strain>
    </source>
</reference>
<keyword evidence="4 9" id="KW-0812">Transmembrane</keyword>
<evidence type="ECO:0000256" key="9">
    <source>
        <dbReference type="SAM" id="Phobius"/>
    </source>
</evidence>
<keyword evidence="11" id="KW-0969">Cilium</keyword>
<proteinExistence type="inferred from homology"/>
<dbReference type="GO" id="GO:0005886">
    <property type="term" value="C:plasma membrane"/>
    <property type="evidence" value="ECO:0007669"/>
    <property type="project" value="UniProtKB-SubCell"/>
</dbReference>
<evidence type="ECO:0000313" key="11">
    <source>
        <dbReference type="EMBL" id="TNJ63413.1"/>
    </source>
</evidence>
<dbReference type="InterPro" id="IPR006665">
    <property type="entry name" value="OmpA-like"/>
</dbReference>
<keyword evidence="12" id="KW-1185">Reference proteome</keyword>
<feature type="region of interest" description="Disordered" evidence="8">
    <location>
        <begin position="75"/>
        <end position="96"/>
    </location>
</feature>
<keyword evidence="3" id="KW-1003">Cell membrane</keyword>
<dbReference type="AlphaFoldDB" id="A0A5C4T308"/>
<comment type="similarity">
    <text evidence="2">Belongs to the MotB family.</text>
</comment>
<keyword evidence="6 7" id="KW-0472">Membrane</keyword>
<feature type="transmembrane region" description="Helical" evidence="9">
    <location>
        <begin position="20"/>
        <end position="39"/>
    </location>
</feature>
<gene>
    <name evidence="11" type="ORF">FE784_25550</name>
</gene>
<name>A0A5C4T308_9BACL</name>
<evidence type="ECO:0000256" key="7">
    <source>
        <dbReference type="PROSITE-ProRule" id="PRU00473"/>
    </source>
</evidence>
<dbReference type="InterPro" id="IPR025713">
    <property type="entry name" value="MotB-like_N_dom"/>
</dbReference>
<keyword evidence="11" id="KW-0282">Flagellum</keyword>
<dbReference type="PANTHER" id="PTHR30329">
    <property type="entry name" value="STATOR ELEMENT OF FLAGELLAR MOTOR COMPLEX"/>
    <property type="match status" value="1"/>
</dbReference>
<keyword evidence="11" id="KW-0966">Cell projection</keyword>
<dbReference type="InterPro" id="IPR050330">
    <property type="entry name" value="Bact_OuterMem_StrucFunc"/>
</dbReference>
<evidence type="ECO:0000313" key="12">
    <source>
        <dbReference type="Proteomes" id="UP000307943"/>
    </source>
</evidence>
<comment type="caution">
    <text evidence="11">The sequence shown here is derived from an EMBL/GenBank/DDBJ whole genome shotgun (WGS) entry which is preliminary data.</text>
</comment>
<evidence type="ECO:0000256" key="8">
    <source>
        <dbReference type="SAM" id="MobiDB-lite"/>
    </source>
</evidence>
<dbReference type="PANTHER" id="PTHR30329:SF21">
    <property type="entry name" value="LIPOPROTEIN YIAD-RELATED"/>
    <property type="match status" value="1"/>
</dbReference>
<dbReference type="OrthoDB" id="9815217at2"/>
<dbReference type="Pfam" id="PF00691">
    <property type="entry name" value="OmpA"/>
    <property type="match status" value="1"/>
</dbReference>
<dbReference type="PROSITE" id="PS51123">
    <property type="entry name" value="OMPA_2"/>
    <property type="match status" value="1"/>
</dbReference>
<comment type="subcellular location">
    <subcellularLocation>
        <location evidence="1">Cell membrane</location>
        <topology evidence="1">Single-pass membrane protein</topology>
    </subcellularLocation>
</comment>
<evidence type="ECO:0000256" key="3">
    <source>
        <dbReference type="ARBA" id="ARBA00022475"/>
    </source>
</evidence>
<dbReference type="RefSeq" id="WP_139605098.1">
    <property type="nucleotide sequence ID" value="NZ_VDCQ01000043.1"/>
</dbReference>
<protein>
    <submittedName>
        <fullName evidence="11">Flagellar motor protein</fullName>
    </submittedName>
</protein>
<dbReference type="Gene3D" id="3.30.1330.60">
    <property type="entry name" value="OmpA-like domain"/>
    <property type="match status" value="1"/>
</dbReference>
<dbReference type="CDD" id="cd07185">
    <property type="entry name" value="OmpA_C-like"/>
    <property type="match status" value="1"/>
</dbReference>
<dbReference type="EMBL" id="VDCQ01000043">
    <property type="protein sequence ID" value="TNJ63413.1"/>
    <property type="molecule type" value="Genomic_DNA"/>
</dbReference>
<evidence type="ECO:0000256" key="5">
    <source>
        <dbReference type="ARBA" id="ARBA00022989"/>
    </source>
</evidence>
<dbReference type="InterPro" id="IPR036737">
    <property type="entry name" value="OmpA-like_sf"/>
</dbReference>
<accession>A0A5C4T308</accession>
<sequence>MARRRKRQASSHSSSERWLITYADLITLLMIFFVIMYAMSKVDIAKYETLSKALQVQFNDGPSIIPKGTGIMGDAIPGEAPAGEDQQKDAPPVQTASTDLEQKEQNLQNLLKVVQQYIAEQHLEGQVSASDTSRGIAITLNDLFLFDLGKADLKQGAYPVLEKLASLFPKLNAKVSIEGHTDDLPLAAGSLFQDNWGLSQARSVSVIRYFVNSANLQPGTFISSAYADTKPVSPNDSDTNRQKNRRVEIVVLRGDTNGN</sequence>
<keyword evidence="5 9" id="KW-1133">Transmembrane helix</keyword>